<keyword evidence="2" id="KW-1185">Reference proteome</keyword>
<sequence>MAQEILHDLCGVPISPHTLSRVESNDFNTRPSEDFTPDTVITVGPPQEPRHGIIIEVQQNRVESKRMQLARYAASMWLQIRRPVHVMVFTSDDKTAGYYATPVQTDLPGYTFTAHSIGPATVPIITDPAEAAAHIELAMFSVRAHGQTHPKTISAFVEALKTFPEEKVTAYANSCWNISPIAIRPTLEFLMDDTLEFPLSAKIIADARPRIEAEVRPRIEAEVRQRTEAEAIFTVLAKRGVPVDDAARERILGCTDLERLHHWLDESVTATSVGEVFGDVPSS</sequence>
<proteinExistence type="predicted"/>
<comment type="caution">
    <text evidence="1">The sequence shown here is derived from an EMBL/GenBank/DDBJ whole genome shotgun (WGS) entry which is preliminary data.</text>
</comment>
<evidence type="ECO:0000313" key="1">
    <source>
        <dbReference type="EMBL" id="ROO88289.1"/>
    </source>
</evidence>
<name>A0A3N1D465_9ACTN</name>
<accession>A0A3N1D465</accession>
<gene>
    <name evidence="1" type="ORF">EDD29_5952</name>
</gene>
<evidence type="ECO:0008006" key="3">
    <source>
        <dbReference type="Google" id="ProtNLM"/>
    </source>
</evidence>
<dbReference type="EMBL" id="RJKE01000001">
    <property type="protein sequence ID" value="ROO88289.1"/>
    <property type="molecule type" value="Genomic_DNA"/>
</dbReference>
<evidence type="ECO:0000313" key="2">
    <source>
        <dbReference type="Proteomes" id="UP000272400"/>
    </source>
</evidence>
<dbReference type="Proteomes" id="UP000272400">
    <property type="component" value="Unassembled WGS sequence"/>
</dbReference>
<reference evidence="1 2" key="1">
    <citation type="submission" date="2018-11" db="EMBL/GenBank/DDBJ databases">
        <title>Sequencing the genomes of 1000 actinobacteria strains.</title>
        <authorList>
            <person name="Klenk H.-P."/>
        </authorList>
    </citation>
    <scope>NUCLEOTIDE SEQUENCE [LARGE SCALE GENOMIC DNA]</scope>
    <source>
        <strain evidence="1 2">DSM 44254</strain>
    </source>
</reference>
<protein>
    <recommendedName>
        <fullName evidence="3">Transposase YdaD</fullName>
    </recommendedName>
</protein>
<organism evidence="1 2">
    <name type="scientific">Actinocorallia herbida</name>
    <dbReference type="NCBI Taxonomy" id="58109"/>
    <lineage>
        <taxon>Bacteria</taxon>
        <taxon>Bacillati</taxon>
        <taxon>Actinomycetota</taxon>
        <taxon>Actinomycetes</taxon>
        <taxon>Streptosporangiales</taxon>
        <taxon>Thermomonosporaceae</taxon>
        <taxon>Actinocorallia</taxon>
    </lineage>
</organism>
<dbReference type="AlphaFoldDB" id="A0A3N1D465"/>